<name>A0A433D7P5_9FUNG</name>
<evidence type="ECO:0000313" key="2">
    <source>
        <dbReference type="EMBL" id="RUP46887.1"/>
    </source>
</evidence>
<reference evidence="2 3" key="1">
    <citation type="journal article" date="2018" name="New Phytol.">
        <title>Phylogenomics of Endogonaceae and evolution of mycorrhizas within Mucoromycota.</title>
        <authorList>
            <person name="Chang Y."/>
            <person name="Desiro A."/>
            <person name="Na H."/>
            <person name="Sandor L."/>
            <person name="Lipzen A."/>
            <person name="Clum A."/>
            <person name="Barry K."/>
            <person name="Grigoriev I.V."/>
            <person name="Martin F.M."/>
            <person name="Stajich J.E."/>
            <person name="Smith M.E."/>
            <person name="Bonito G."/>
            <person name="Spatafora J.W."/>
        </authorList>
    </citation>
    <scope>NUCLEOTIDE SEQUENCE [LARGE SCALE GENOMIC DNA]</scope>
    <source>
        <strain evidence="2 3">GMNB39</strain>
    </source>
</reference>
<dbReference type="EMBL" id="RBNI01005253">
    <property type="protein sequence ID" value="RUP46887.1"/>
    <property type="molecule type" value="Genomic_DNA"/>
</dbReference>
<gene>
    <name evidence="2" type="ORF">BC936DRAFT_146411</name>
</gene>
<dbReference type="Proteomes" id="UP000268093">
    <property type="component" value="Unassembled WGS sequence"/>
</dbReference>
<organism evidence="2 3">
    <name type="scientific">Jimgerdemannia flammicorona</name>
    <dbReference type="NCBI Taxonomy" id="994334"/>
    <lineage>
        <taxon>Eukaryota</taxon>
        <taxon>Fungi</taxon>
        <taxon>Fungi incertae sedis</taxon>
        <taxon>Mucoromycota</taxon>
        <taxon>Mucoromycotina</taxon>
        <taxon>Endogonomycetes</taxon>
        <taxon>Endogonales</taxon>
        <taxon>Endogonaceae</taxon>
        <taxon>Jimgerdemannia</taxon>
    </lineage>
</organism>
<proteinExistence type="predicted"/>
<comment type="caution">
    <text evidence="2">The sequence shown here is derived from an EMBL/GenBank/DDBJ whole genome shotgun (WGS) entry which is preliminary data.</text>
</comment>
<protein>
    <submittedName>
        <fullName evidence="2">Uncharacterized protein</fullName>
    </submittedName>
</protein>
<dbReference type="AlphaFoldDB" id="A0A433D7P5"/>
<keyword evidence="3" id="KW-1185">Reference proteome</keyword>
<evidence type="ECO:0000256" key="1">
    <source>
        <dbReference type="SAM" id="MobiDB-lite"/>
    </source>
</evidence>
<accession>A0A433D7P5</accession>
<sequence>MTHTVRSCLPPNDHLSSPLIQSPPIHQCRDRHECIHNPRYPSDGIAGIEQRNGEASQQPRNAHPRQKRALVGEEDLGLDADGCDDLLWHLDAGGQVDGCCWGRERSGRVTKKAVKGAEGERAQVAAADLGLVDAGGAAGTQEGGALRGLAILRGCGRGLA</sequence>
<feature type="region of interest" description="Disordered" evidence="1">
    <location>
        <begin position="39"/>
        <end position="71"/>
    </location>
</feature>
<evidence type="ECO:0000313" key="3">
    <source>
        <dbReference type="Proteomes" id="UP000268093"/>
    </source>
</evidence>
<feature type="region of interest" description="Disordered" evidence="1">
    <location>
        <begin position="1"/>
        <end position="23"/>
    </location>
</feature>